<dbReference type="Proteomes" id="UP000222916">
    <property type="component" value="Chromosome"/>
</dbReference>
<organism evidence="2 3">
    <name type="scientific">Aeromonas salmonicida subsp. pectinolytica 34mel</name>
    <dbReference type="NCBI Taxonomy" id="1324960"/>
    <lineage>
        <taxon>Bacteria</taxon>
        <taxon>Pseudomonadati</taxon>
        <taxon>Pseudomonadota</taxon>
        <taxon>Gammaproteobacteria</taxon>
        <taxon>Aeromonadales</taxon>
        <taxon>Aeromonadaceae</taxon>
        <taxon>Aeromonas</taxon>
    </lineage>
</organism>
<reference evidence="3" key="1">
    <citation type="journal article" date="2018" name="BMC Genomics">
        <title>The complete and fully assembled genome sequence of Aeromonas salmonicida subsp. pectinolytica and its comparative analysis with other Aeromonas species: investigation of the mobilome in environmental and pathogenic strains.</title>
        <authorList>
            <person name="Pfeiffer F."/>
            <person name="Zamora-Lagos M.A."/>
            <person name="Blettinger M."/>
            <person name="Yeroslaviz A."/>
            <person name="Dahl A."/>
            <person name="Gruber S."/>
            <person name="Habermann B.H."/>
        </authorList>
    </citation>
    <scope>NUCLEOTIDE SEQUENCE [LARGE SCALE GENOMIC DNA]</scope>
    <source>
        <strain evidence="3">34mel</strain>
    </source>
</reference>
<keyword evidence="1" id="KW-1133">Transmembrane helix</keyword>
<dbReference type="EMBL" id="CP022426">
    <property type="protein sequence ID" value="ATP09940.1"/>
    <property type="molecule type" value="Genomic_DNA"/>
</dbReference>
<accession>T0PEB4</accession>
<dbReference type="AlphaFoldDB" id="T0PEB4"/>
<feature type="transmembrane region" description="Helical" evidence="1">
    <location>
        <begin position="12"/>
        <end position="38"/>
    </location>
</feature>
<evidence type="ECO:0000256" key="1">
    <source>
        <dbReference type="SAM" id="Phobius"/>
    </source>
</evidence>
<evidence type="ECO:0000313" key="3">
    <source>
        <dbReference type="Proteomes" id="UP000222916"/>
    </source>
</evidence>
<keyword evidence="1" id="KW-0472">Membrane</keyword>
<dbReference type="RefSeq" id="WP_021141117.1">
    <property type="nucleotide sequence ID" value="NZ_ARYZ02000116.1"/>
</dbReference>
<name>T0PEB4_AERSA</name>
<keyword evidence="1" id="KW-0812">Transmembrane</keyword>
<dbReference type="OrthoDB" id="7068334at2"/>
<evidence type="ECO:0000313" key="2">
    <source>
        <dbReference type="EMBL" id="ATP09940.1"/>
    </source>
</evidence>
<gene>
    <name evidence="2" type="ORF">Asalp_28200</name>
</gene>
<protein>
    <submittedName>
        <fullName evidence="2">Uncharacterized protein</fullName>
    </submittedName>
</protein>
<proteinExistence type="predicted"/>
<sequence length="227" mass="25713">MTDILKFLNENSAALTVIFSAAVTLATVVYAILTWILVSETRKMRQVQTEPKIEISLQSFDIAVHIFRLHIRNIGLGPALNIKFSPKIVSGGESAQTLITDFTKTNFFKIGLSYLSPGEQRLSHYTEMTNDHNGKISSVIAFDIEYQGPTGKKYKETLTIDMSEHKGTYQLGKPHLYSIALSLEKLQKDLHHVSTGFRRVRADVFNSEDRKAEQQALRERIENERAK</sequence>